<feature type="region of interest" description="Disordered" evidence="1">
    <location>
        <begin position="22"/>
        <end position="51"/>
    </location>
</feature>
<dbReference type="EMBL" id="MWWY01000018">
    <property type="protein sequence ID" value="OZG64883.1"/>
    <property type="molecule type" value="Genomic_DNA"/>
</dbReference>
<evidence type="ECO:0000256" key="1">
    <source>
        <dbReference type="SAM" id="MobiDB-lite"/>
    </source>
</evidence>
<name>A0A261G133_9BIFI</name>
<protein>
    <submittedName>
        <fullName evidence="2">Uncharacterized protein</fullName>
    </submittedName>
</protein>
<proteinExistence type="predicted"/>
<gene>
    <name evidence="2" type="ORF">BHAP_0821</name>
</gene>
<sequence length="51" mass="5637">MSMYTTPKMYVVRLMSDDIVRTSDGTVRPPEPDWCTSQGLTPDQCAPGNMG</sequence>
<keyword evidence="3" id="KW-1185">Reference proteome</keyword>
<dbReference type="AlphaFoldDB" id="A0A261G133"/>
<dbReference type="Proteomes" id="UP000216074">
    <property type="component" value="Unassembled WGS sequence"/>
</dbReference>
<dbReference type="RefSeq" id="WP_158216425.1">
    <property type="nucleotide sequence ID" value="NZ_MWWY01000018.1"/>
</dbReference>
<accession>A0A261G133</accession>
<comment type="caution">
    <text evidence="2">The sequence shown here is derived from an EMBL/GenBank/DDBJ whole genome shotgun (WGS) entry which is preliminary data.</text>
</comment>
<evidence type="ECO:0000313" key="3">
    <source>
        <dbReference type="Proteomes" id="UP000216074"/>
    </source>
</evidence>
<evidence type="ECO:0000313" key="2">
    <source>
        <dbReference type="EMBL" id="OZG64883.1"/>
    </source>
</evidence>
<organism evidence="2 3">
    <name type="scientific">Bifidobacterium hapali</name>
    <dbReference type="NCBI Taxonomy" id="1630172"/>
    <lineage>
        <taxon>Bacteria</taxon>
        <taxon>Bacillati</taxon>
        <taxon>Actinomycetota</taxon>
        <taxon>Actinomycetes</taxon>
        <taxon>Bifidobacteriales</taxon>
        <taxon>Bifidobacteriaceae</taxon>
        <taxon>Bifidobacterium</taxon>
    </lineage>
</organism>
<reference evidence="2 3" key="1">
    <citation type="journal article" date="2017" name="BMC Genomics">
        <title>Comparative genomic and phylogenomic analyses of the Bifidobacteriaceae family.</title>
        <authorList>
            <person name="Lugli G.A."/>
            <person name="Milani C."/>
            <person name="Turroni F."/>
            <person name="Duranti S."/>
            <person name="Mancabelli L."/>
            <person name="Mangifesta M."/>
            <person name="Ferrario C."/>
            <person name="Modesto M."/>
            <person name="Mattarelli P."/>
            <person name="Jiri K."/>
            <person name="van Sinderen D."/>
            <person name="Ventura M."/>
        </authorList>
    </citation>
    <scope>NUCLEOTIDE SEQUENCE [LARGE SCALE GENOMIC DNA]</scope>
    <source>
        <strain evidence="2 3">DSM 100202</strain>
    </source>
</reference>